<keyword evidence="7" id="KW-0539">Nucleus</keyword>
<dbReference type="GO" id="GO:0006611">
    <property type="term" value="P:protein export from nucleus"/>
    <property type="evidence" value="ECO:0007669"/>
    <property type="project" value="TreeGrafter"/>
</dbReference>
<dbReference type="InterPro" id="IPR016024">
    <property type="entry name" value="ARM-type_fold"/>
</dbReference>
<dbReference type="VEuPathDB" id="TriTrypDB:Lsey_0109_0140"/>
<evidence type="ECO:0000256" key="7">
    <source>
        <dbReference type="ARBA" id="ARBA00023242"/>
    </source>
</evidence>
<evidence type="ECO:0000313" key="9">
    <source>
        <dbReference type="Proteomes" id="UP000038009"/>
    </source>
</evidence>
<comment type="similarity">
    <text evidence="3">Belongs to the exportin family.</text>
</comment>
<dbReference type="InterPro" id="IPR044189">
    <property type="entry name" value="XPO4/7-like"/>
</dbReference>
<gene>
    <name evidence="8" type="ORF">ABL78_3986</name>
</gene>
<name>A0A0N1IKL7_LEPSE</name>
<evidence type="ECO:0000256" key="4">
    <source>
        <dbReference type="ARBA" id="ARBA00022448"/>
    </source>
</evidence>
<dbReference type="GO" id="GO:0005049">
    <property type="term" value="F:nuclear export signal receptor activity"/>
    <property type="evidence" value="ECO:0007669"/>
    <property type="project" value="InterPro"/>
</dbReference>
<comment type="subcellular location">
    <subcellularLocation>
        <location evidence="2">Cytoplasm</location>
    </subcellularLocation>
    <subcellularLocation>
        <location evidence="1">Nucleus</location>
    </subcellularLocation>
</comment>
<keyword evidence="9" id="KW-1185">Reference proteome</keyword>
<evidence type="ECO:0000313" key="8">
    <source>
        <dbReference type="EMBL" id="KPI86940.1"/>
    </source>
</evidence>
<evidence type="ECO:0000256" key="6">
    <source>
        <dbReference type="ARBA" id="ARBA00022927"/>
    </source>
</evidence>
<dbReference type="Proteomes" id="UP000038009">
    <property type="component" value="Unassembled WGS sequence"/>
</dbReference>
<accession>A0A0N1IKL7</accession>
<evidence type="ECO:0000256" key="2">
    <source>
        <dbReference type="ARBA" id="ARBA00004496"/>
    </source>
</evidence>
<protein>
    <submittedName>
        <fullName evidence="8">Uncharacterized protein</fullName>
    </submittedName>
</protein>
<dbReference type="GO" id="GO:0005643">
    <property type="term" value="C:nuclear pore"/>
    <property type="evidence" value="ECO:0007669"/>
    <property type="project" value="TreeGrafter"/>
</dbReference>
<dbReference type="SUPFAM" id="SSF48371">
    <property type="entry name" value="ARM repeat"/>
    <property type="match status" value="1"/>
</dbReference>
<organism evidence="8 9">
    <name type="scientific">Leptomonas seymouri</name>
    <dbReference type="NCBI Taxonomy" id="5684"/>
    <lineage>
        <taxon>Eukaryota</taxon>
        <taxon>Discoba</taxon>
        <taxon>Euglenozoa</taxon>
        <taxon>Kinetoplastea</taxon>
        <taxon>Metakinetoplastina</taxon>
        <taxon>Trypanosomatida</taxon>
        <taxon>Trypanosomatidae</taxon>
        <taxon>Leishmaniinae</taxon>
        <taxon>Leptomonas</taxon>
    </lineage>
</organism>
<dbReference type="OrthoDB" id="244158at2759"/>
<dbReference type="OMA" id="DGNTEPC"/>
<reference evidence="8 9" key="1">
    <citation type="journal article" date="2015" name="PLoS Pathog.">
        <title>Leptomonas seymouri: Adaptations to the Dixenous Life Cycle Analyzed by Genome Sequencing, Transcriptome Profiling and Co-infection with Leishmania donovani.</title>
        <authorList>
            <person name="Kraeva N."/>
            <person name="Butenko A."/>
            <person name="Hlavacova J."/>
            <person name="Kostygov A."/>
            <person name="Myskova J."/>
            <person name="Grybchuk D."/>
            <person name="Lestinova T."/>
            <person name="Votypka J."/>
            <person name="Volf P."/>
            <person name="Opperdoes F."/>
            <person name="Flegontov P."/>
            <person name="Lukes J."/>
            <person name="Yurchenko V."/>
        </authorList>
    </citation>
    <scope>NUCLEOTIDE SEQUENCE [LARGE SCALE GENOMIC DNA]</scope>
    <source>
        <strain evidence="8 9">ATCC 30220</strain>
    </source>
</reference>
<dbReference type="PANTHER" id="PTHR12596">
    <property type="entry name" value="EXPORTIN 4,7-RELATED"/>
    <property type="match status" value="1"/>
</dbReference>
<comment type="caution">
    <text evidence="8">The sequence shown here is derived from an EMBL/GenBank/DDBJ whole genome shotgun (WGS) entry which is preliminary data.</text>
</comment>
<dbReference type="EMBL" id="LJSK01000109">
    <property type="protein sequence ID" value="KPI86940.1"/>
    <property type="molecule type" value="Genomic_DNA"/>
</dbReference>
<keyword evidence="5" id="KW-0963">Cytoplasm</keyword>
<dbReference type="AlphaFoldDB" id="A0A0N1IKL7"/>
<dbReference type="GO" id="GO:0005737">
    <property type="term" value="C:cytoplasm"/>
    <property type="evidence" value="ECO:0007669"/>
    <property type="project" value="UniProtKB-SubCell"/>
</dbReference>
<keyword evidence="6" id="KW-0653">Protein transport</keyword>
<sequence length="1107" mass="122814">MSEFNRIDDVDAFCLKLYSGDQKATLKVTSEGWRQIIDEMGPGLLLAVLQHSTSAYSIMFVSRAASECLETIFSDADQLTQFTTSVYDLLCARDAQLNAAAKLALRQLVCVAVQRGYRYSPTLAQMASSVCTSCLSFISNETQWDRLRVGCEVLADLVVSLNEHRMSTFASDVSIAKSFRDEHLLHVYRLAVAIVKQVPPSCRCVVAAALRLAQRVLDFDFTCDAGVADVEDNPVTRTYPEDWTPFLVDVSFVDRLWSLYRITDWEAEVSQSVLEVLTALVSLRKAIFDDAAVRQHWHSVMLLQTQLVMKRYTHLEEEETLGVFARLLNRIKPNCEMDEMMQQDVFPRWIESLRDFTKQCLTNWRLASISLLSLLSTWARLIEARSYATQDTSAMAQAALEVVKDYLDCIHSRVHAFTTELGKLMSSDDPGANAQRLLTHNMPMEYMLDDDREGVRLEMEFVLKIVTGCGEEAWGVLEANAEEVGQVVLSQLRGASPTLSADHVLAIEEGAWSLHLLSAALLSAGAVDQGAPHVLAMLLHSLVQLREYAAGTDSLDRLPSLVRGHFASSAVQALGTVFAKTVSVYVHSNRKTSAFVEQLSARLRQCEEMDTVCVFGVYFLNLAVYALWAVLNAANVPGEVRIEALELLDEWTSTPSVLRLLKETQSYKLVMTLSPKSFPAPLREADAFAARYLFVRCVAQALFFDSTTFTDNAVNVLMEPLLLRITEALSYPTSQSAADLQAALALTLCDVRGVLSCTERRPYRIVMDMIEPSLYPLADAALHESSGNQLAVIQLLKLVNELAVNKSQRIVYGVQSARPVLIFRYASHVLVRSARLAHLALESGAAAPHQDAQPPLVEWGWKVMRLSLTVACSIIQGGWCNLGILQYYSDPALTNALDSVWRLLSTLPRREFAARPKVCTAVVKTVNALSCRFFHWFWVKQPPSEVSAVVGFVEALAFPASAGAVESAQQNDALQALDRLINCCWVRTMFPTEEAQQAAAMKTMLLRADALIFHRVASCALERSVAADNHAVRKLLPSLFYVEGDALAAVANYFCTRGISLAASQALRLQFAEIQRQISATPDITNESINELQNSLHTLMDTLKVSL</sequence>
<evidence type="ECO:0000256" key="5">
    <source>
        <dbReference type="ARBA" id="ARBA00022490"/>
    </source>
</evidence>
<keyword evidence="4" id="KW-0813">Transport</keyword>
<evidence type="ECO:0000256" key="1">
    <source>
        <dbReference type="ARBA" id="ARBA00004123"/>
    </source>
</evidence>
<dbReference type="PANTHER" id="PTHR12596:SF19">
    <property type="entry name" value="IMPORTIN N-TERMINAL DOMAIN-CONTAINING PROTEIN"/>
    <property type="match status" value="1"/>
</dbReference>
<evidence type="ECO:0000256" key="3">
    <source>
        <dbReference type="ARBA" id="ARBA00009466"/>
    </source>
</evidence>
<proteinExistence type="inferred from homology"/>